<dbReference type="Proteomes" id="UP000037660">
    <property type="component" value="Unassembled WGS sequence"/>
</dbReference>
<dbReference type="NCBIfam" id="TIGR02122">
    <property type="entry name" value="TRAP_TAXI"/>
    <property type="match status" value="1"/>
</dbReference>
<dbReference type="InterPro" id="IPR006311">
    <property type="entry name" value="TAT_signal"/>
</dbReference>
<dbReference type="AlphaFoldDB" id="A0A0K8NWN0"/>
<dbReference type="InterPro" id="IPR011852">
    <property type="entry name" value="TRAP_TAXI"/>
</dbReference>
<reference evidence="2" key="1">
    <citation type="submission" date="2015-07" db="EMBL/GenBank/DDBJ databases">
        <title>Discovery of a poly(ethylene terephthalate assimilation.</title>
        <authorList>
            <person name="Yoshida S."/>
            <person name="Hiraga K."/>
            <person name="Takehana T."/>
            <person name="Taniguchi I."/>
            <person name="Yamaji H."/>
            <person name="Maeda Y."/>
            <person name="Toyohara K."/>
            <person name="Miyamoto K."/>
            <person name="Kimura Y."/>
            <person name="Oda K."/>
        </authorList>
    </citation>
    <scope>NUCLEOTIDE SEQUENCE [LARGE SCALE GENOMIC DNA]</scope>
    <source>
        <strain evidence="2">NBRC 110686 / TISTR 2288 / 201-F6</strain>
    </source>
</reference>
<dbReference type="STRING" id="1547922.ISF6_4525"/>
<proteinExistence type="predicted"/>
<name>A0A0K8NWN0_PISS1</name>
<accession>A0A0K8NWN0</accession>
<reference evidence="1 2" key="2">
    <citation type="journal article" date="2016" name="Science">
        <title>A bacterium that degrades and assimilates poly(ethylene terephthalate).</title>
        <authorList>
            <person name="Yoshida S."/>
            <person name="Hiraga K."/>
            <person name="Takehana T."/>
            <person name="Taniguchi I."/>
            <person name="Yamaji H."/>
            <person name="Maeda Y."/>
            <person name="Toyohara K."/>
            <person name="Miyamoto K."/>
            <person name="Kimura Y."/>
            <person name="Oda K."/>
        </authorList>
    </citation>
    <scope>NUCLEOTIDE SEQUENCE [LARGE SCALE GENOMIC DNA]</scope>
    <source>
        <strain evidence="2">NBRC 110686 / TISTR 2288 / 201-F6</strain>
    </source>
</reference>
<gene>
    <name evidence="1" type="ORF">ISF6_4525</name>
</gene>
<dbReference type="Pfam" id="PF16868">
    <property type="entry name" value="NMT1_3"/>
    <property type="match status" value="1"/>
</dbReference>
<keyword evidence="2" id="KW-1185">Reference proteome</keyword>
<evidence type="ECO:0008006" key="3">
    <source>
        <dbReference type="Google" id="ProtNLM"/>
    </source>
</evidence>
<dbReference type="Gene3D" id="3.40.190.10">
    <property type="entry name" value="Periplasmic binding protein-like II"/>
    <property type="match status" value="2"/>
</dbReference>
<evidence type="ECO:0000313" key="2">
    <source>
        <dbReference type="Proteomes" id="UP000037660"/>
    </source>
</evidence>
<dbReference type="EMBL" id="BBYR01000007">
    <property type="protein sequence ID" value="GAP34350.1"/>
    <property type="molecule type" value="Genomic_DNA"/>
</dbReference>
<dbReference type="SUPFAM" id="SSF53850">
    <property type="entry name" value="Periplasmic binding protein-like II"/>
    <property type="match status" value="1"/>
</dbReference>
<evidence type="ECO:0000313" key="1">
    <source>
        <dbReference type="EMBL" id="GAP34350.1"/>
    </source>
</evidence>
<dbReference type="PANTHER" id="PTHR42941">
    <property type="entry name" value="SLL1037 PROTEIN"/>
    <property type="match status" value="1"/>
</dbReference>
<sequence length="325" mass="33282">MPLPLLPAPRCPAPAAAPRPTRRRLLALAAAGALAGPSRFAAAEAAPLRLGTSTPGGGFALYGETLQRLLTAPGGRPLLQARPTRGTEENLALLRAGALDAALVQGTAADELLAAGEAQPLRILFAMYPSPGLLAVPAASPATRLEDLRGQPVVFGVRASGLVTLARRVFDGLGLDLERDFQALFVERAADGPTAVLEGRARGLWGAGEGWPGFLRLAAAPGGARFLAPQPAQIPAILARHPRLQAMELPAGTYAGIESPLPTVGSVNVVLVREDLAPARAAAVLQALQAAGPALAAALPQAAFSTLENTRRSAPSPALLHPAAR</sequence>
<comment type="caution">
    <text evidence="1">The sequence shown here is derived from an EMBL/GenBank/DDBJ whole genome shotgun (WGS) entry which is preliminary data.</text>
</comment>
<organism evidence="1 2">
    <name type="scientific">Piscinibacter sakaiensis</name>
    <name type="common">Ideonella sakaiensis</name>
    <dbReference type="NCBI Taxonomy" id="1547922"/>
    <lineage>
        <taxon>Bacteria</taxon>
        <taxon>Pseudomonadati</taxon>
        <taxon>Pseudomonadota</taxon>
        <taxon>Betaproteobacteria</taxon>
        <taxon>Burkholderiales</taxon>
        <taxon>Sphaerotilaceae</taxon>
        <taxon>Piscinibacter</taxon>
    </lineage>
</organism>
<dbReference type="PROSITE" id="PS51318">
    <property type="entry name" value="TAT"/>
    <property type="match status" value="1"/>
</dbReference>
<protein>
    <recommendedName>
        <fullName evidence="3">TAXI family TRAP transporter solute-binding subunit</fullName>
    </recommendedName>
</protein>
<dbReference type="PANTHER" id="PTHR42941:SF1">
    <property type="entry name" value="SLL1037 PROTEIN"/>
    <property type="match status" value="1"/>
</dbReference>
<dbReference type="RefSeq" id="WP_197284551.1">
    <property type="nucleotide sequence ID" value="NZ_BBYR01000007.1"/>
</dbReference>